<evidence type="ECO:0000313" key="6">
    <source>
        <dbReference type="Proteomes" id="UP000241085"/>
    </source>
</evidence>
<dbReference type="Proteomes" id="UP000241085">
    <property type="component" value="Unassembled WGS sequence"/>
</dbReference>
<evidence type="ECO:0000256" key="2">
    <source>
        <dbReference type="ARBA" id="ARBA00023125"/>
    </source>
</evidence>
<protein>
    <submittedName>
        <fullName evidence="5">GntR family transcriptional regulator</fullName>
    </submittedName>
</protein>
<dbReference type="GO" id="GO:0003677">
    <property type="term" value="F:DNA binding"/>
    <property type="evidence" value="ECO:0007669"/>
    <property type="project" value="UniProtKB-KW"/>
</dbReference>
<name>A0A2T4UT38_9MICO</name>
<dbReference type="InterPro" id="IPR036390">
    <property type="entry name" value="WH_DNA-bd_sf"/>
</dbReference>
<dbReference type="SMART" id="SM00895">
    <property type="entry name" value="FCD"/>
    <property type="match status" value="1"/>
</dbReference>
<dbReference type="SUPFAM" id="SSF46785">
    <property type="entry name" value="Winged helix' DNA-binding domain"/>
    <property type="match status" value="1"/>
</dbReference>
<dbReference type="CDD" id="cd07377">
    <property type="entry name" value="WHTH_GntR"/>
    <property type="match status" value="1"/>
</dbReference>
<comment type="caution">
    <text evidence="5">The sequence shown here is derived from an EMBL/GenBank/DDBJ whole genome shotgun (WGS) entry which is preliminary data.</text>
</comment>
<dbReference type="Gene3D" id="1.10.10.10">
    <property type="entry name" value="Winged helix-like DNA-binding domain superfamily/Winged helix DNA-binding domain"/>
    <property type="match status" value="1"/>
</dbReference>
<dbReference type="InterPro" id="IPR011711">
    <property type="entry name" value="GntR_C"/>
</dbReference>
<proteinExistence type="predicted"/>
<evidence type="ECO:0000256" key="3">
    <source>
        <dbReference type="ARBA" id="ARBA00023163"/>
    </source>
</evidence>
<feature type="domain" description="HTH gntR-type" evidence="4">
    <location>
        <begin position="13"/>
        <end position="80"/>
    </location>
</feature>
<dbReference type="SUPFAM" id="SSF48008">
    <property type="entry name" value="GntR ligand-binding domain-like"/>
    <property type="match status" value="1"/>
</dbReference>
<evidence type="ECO:0000259" key="4">
    <source>
        <dbReference type="PROSITE" id="PS50949"/>
    </source>
</evidence>
<reference evidence="5 6" key="1">
    <citation type="submission" date="2018-03" db="EMBL/GenBank/DDBJ databases">
        <title>Bacteriophage NCPPB3778 and a type I-E CRISPR drive the evolution of the US Biological Select Agent, Rathayibacter toxicus.</title>
        <authorList>
            <person name="Davis E.W.II."/>
            <person name="Tabima J.F."/>
            <person name="Weisberg A.J."/>
            <person name="Dantas Lopes L."/>
            <person name="Wiseman M.S."/>
            <person name="Wiseman M.S."/>
            <person name="Pupko T."/>
            <person name="Belcher M.S."/>
            <person name="Sechler A.J."/>
            <person name="Tancos M.A."/>
            <person name="Schroeder B.K."/>
            <person name="Murray T.D."/>
            <person name="Luster D.G."/>
            <person name="Schneider W.L."/>
            <person name="Rogers E."/>
            <person name="Andreote F.D."/>
            <person name="Grunwald N.J."/>
            <person name="Putnam M.L."/>
            <person name="Chang J.H."/>
        </authorList>
    </citation>
    <scope>NUCLEOTIDE SEQUENCE [LARGE SCALE GENOMIC DNA]</scope>
    <source>
        <strain evidence="5 6">DSM 15933</strain>
    </source>
</reference>
<dbReference type="Pfam" id="PF07729">
    <property type="entry name" value="FCD"/>
    <property type="match status" value="1"/>
</dbReference>
<dbReference type="PROSITE" id="PS50949">
    <property type="entry name" value="HTH_GNTR"/>
    <property type="match status" value="1"/>
</dbReference>
<evidence type="ECO:0000313" key="5">
    <source>
        <dbReference type="EMBL" id="PTL72702.1"/>
    </source>
</evidence>
<keyword evidence="1" id="KW-0805">Transcription regulation</keyword>
<dbReference type="Pfam" id="PF00392">
    <property type="entry name" value="GntR"/>
    <property type="match status" value="1"/>
</dbReference>
<sequence length="219" mass="23578">MNTAPKQSPQAPLSRTAFVAQELRRAILAGELSAGQALVEADLASTFAMSKTPVREALKTLAGAGLVTMNEYRGASVRVVDAALARQVFDMRLLLEPAAVERAVEAGFDTAPARAALTRAQEADGAGERSLENRDFHRLLYSACGNPLLIATLDGLRDQTALITVTAWRNSISWRHEAGEHLAMLEAAERGDADEARRLVESHVDSFATRALAQLEVQS</sequence>
<dbReference type="PANTHER" id="PTHR43537">
    <property type="entry name" value="TRANSCRIPTIONAL REGULATOR, GNTR FAMILY"/>
    <property type="match status" value="1"/>
</dbReference>
<dbReference type="RefSeq" id="WP_055786039.1">
    <property type="nucleotide sequence ID" value="NZ_PZPL01000001.1"/>
</dbReference>
<dbReference type="EMBL" id="PZPL01000001">
    <property type="protein sequence ID" value="PTL72702.1"/>
    <property type="molecule type" value="Genomic_DNA"/>
</dbReference>
<dbReference type="InterPro" id="IPR036388">
    <property type="entry name" value="WH-like_DNA-bd_sf"/>
</dbReference>
<keyword evidence="2" id="KW-0238">DNA-binding</keyword>
<keyword evidence="6" id="KW-1185">Reference proteome</keyword>
<dbReference type="SMART" id="SM00345">
    <property type="entry name" value="HTH_GNTR"/>
    <property type="match status" value="1"/>
</dbReference>
<keyword evidence="3" id="KW-0804">Transcription</keyword>
<dbReference type="InterPro" id="IPR000524">
    <property type="entry name" value="Tscrpt_reg_HTH_GntR"/>
</dbReference>
<gene>
    <name evidence="5" type="ORF">C1I63_07480</name>
</gene>
<accession>A0A2T4UT38</accession>
<dbReference type="GO" id="GO:0003700">
    <property type="term" value="F:DNA-binding transcription factor activity"/>
    <property type="evidence" value="ECO:0007669"/>
    <property type="project" value="InterPro"/>
</dbReference>
<evidence type="ECO:0000256" key="1">
    <source>
        <dbReference type="ARBA" id="ARBA00023015"/>
    </source>
</evidence>
<dbReference type="InterPro" id="IPR008920">
    <property type="entry name" value="TF_FadR/GntR_C"/>
</dbReference>
<organism evidence="5 6">
    <name type="scientific">Rathayibacter caricis DSM 15933</name>
    <dbReference type="NCBI Taxonomy" id="1328867"/>
    <lineage>
        <taxon>Bacteria</taxon>
        <taxon>Bacillati</taxon>
        <taxon>Actinomycetota</taxon>
        <taxon>Actinomycetes</taxon>
        <taxon>Micrococcales</taxon>
        <taxon>Microbacteriaceae</taxon>
        <taxon>Rathayibacter</taxon>
    </lineage>
</organism>
<dbReference type="PANTHER" id="PTHR43537:SF24">
    <property type="entry name" value="GLUCONATE OPERON TRANSCRIPTIONAL REPRESSOR"/>
    <property type="match status" value="1"/>
</dbReference>
<dbReference type="Gene3D" id="1.20.120.530">
    <property type="entry name" value="GntR ligand-binding domain-like"/>
    <property type="match status" value="1"/>
</dbReference>
<dbReference type="AlphaFoldDB" id="A0A2T4UT38"/>